<protein>
    <recommendedName>
        <fullName evidence="1">Mannose-1-phosphate guanyltransferase C-terminal domain-containing protein</fullName>
    </recommendedName>
</protein>
<dbReference type="VEuPathDB" id="FungiDB:CAWG_03101"/>
<sequence length="36" mass="4002">VLGDDVEVKNEIYVNCAKVLPHKSISSNVEKESIIM</sequence>
<organism evidence="2 3">
    <name type="scientific">Candida albicans (strain WO-1)</name>
    <name type="common">Yeast</name>
    <dbReference type="NCBI Taxonomy" id="294748"/>
    <lineage>
        <taxon>Eukaryota</taxon>
        <taxon>Fungi</taxon>
        <taxon>Dikarya</taxon>
        <taxon>Ascomycota</taxon>
        <taxon>Saccharomycotina</taxon>
        <taxon>Pichiomycetes</taxon>
        <taxon>Debaryomycetaceae</taxon>
        <taxon>Candida/Lodderomyces clade</taxon>
        <taxon>Candida</taxon>
    </lineage>
</organism>
<feature type="domain" description="Mannose-1-phosphate guanyltransferase C-terminal" evidence="1">
    <location>
        <begin position="1"/>
        <end position="35"/>
    </location>
</feature>
<evidence type="ECO:0000259" key="1">
    <source>
        <dbReference type="Pfam" id="PF25087"/>
    </source>
</evidence>
<evidence type="ECO:0000313" key="3">
    <source>
        <dbReference type="Proteomes" id="UP000001429"/>
    </source>
</evidence>
<keyword evidence="3" id="KW-1185">Reference proteome</keyword>
<dbReference type="AlphaFoldDB" id="C4YPE8"/>
<reference evidence="2 3" key="1">
    <citation type="journal article" date="2009" name="Nature">
        <title>Evolution of pathogenicity and sexual reproduction in eight Candida genomes.</title>
        <authorList>
            <person name="Butler G."/>
            <person name="Rasmussen M.D."/>
            <person name="Lin M.F."/>
            <person name="Santos M.A."/>
            <person name="Sakthikumar S."/>
            <person name="Munro C.A."/>
            <person name="Rheinbay E."/>
            <person name="Grabherr M."/>
            <person name="Forche A."/>
            <person name="Reedy J.L."/>
            <person name="Agrafioti I."/>
            <person name="Arnaud M.B."/>
            <person name="Bates S."/>
            <person name="Brown A.J."/>
            <person name="Brunke S."/>
            <person name="Costanzo M.C."/>
            <person name="Fitzpatrick D.A."/>
            <person name="de Groot P.W."/>
            <person name="Harris D."/>
            <person name="Hoyer L.L."/>
            <person name="Hube B."/>
            <person name="Klis F.M."/>
            <person name="Kodira C."/>
            <person name="Lennard N."/>
            <person name="Logue M.E."/>
            <person name="Martin R."/>
            <person name="Neiman A.M."/>
            <person name="Nikolaou E."/>
            <person name="Quail M.A."/>
            <person name="Quinn J."/>
            <person name="Santos M.C."/>
            <person name="Schmitzberger F.F."/>
            <person name="Sherlock G."/>
            <person name="Shah P."/>
            <person name="Silverstein K.A."/>
            <person name="Skrzypek M.S."/>
            <person name="Soll D."/>
            <person name="Staggs R."/>
            <person name="Stansfield I."/>
            <person name="Stumpf M.P."/>
            <person name="Sudbery P.E."/>
            <person name="Srikantha T."/>
            <person name="Zeng Q."/>
            <person name="Berman J."/>
            <person name="Berriman M."/>
            <person name="Heitman J."/>
            <person name="Gow N.A."/>
            <person name="Lorenz M.C."/>
            <person name="Birren B.W."/>
            <person name="Kellis M."/>
            <person name="Cuomo C.A."/>
        </authorList>
    </citation>
    <scope>NUCLEOTIDE SEQUENCE [LARGE SCALE GENOMIC DNA]</scope>
    <source>
        <strain evidence="2 3">WO-1</strain>
    </source>
</reference>
<dbReference type="EMBL" id="CM000310">
    <property type="protein sequence ID" value="EEQ44807.1"/>
    <property type="molecule type" value="Genomic_DNA"/>
</dbReference>
<dbReference type="Pfam" id="PF25087">
    <property type="entry name" value="GMPPB_C"/>
    <property type="match status" value="1"/>
</dbReference>
<dbReference type="PaxDb" id="5476-C4YPE8"/>
<dbReference type="Proteomes" id="UP000001429">
    <property type="component" value="Chromosome 3"/>
</dbReference>
<feature type="non-terminal residue" evidence="2">
    <location>
        <position position="1"/>
    </location>
</feature>
<name>C4YPE8_CANAW</name>
<gene>
    <name evidence="2" type="ORF">CAWG_03101</name>
</gene>
<dbReference type="HOGENOM" id="CLU_3362177_0_0_1"/>
<dbReference type="InterPro" id="IPR056729">
    <property type="entry name" value="GMPPB_C"/>
</dbReference>
<proteinExistence type="predicted"/>
<dbReference type="OrthoDB" id="1733332at2759"/>
<accession>C4YPE8</accession>
<evidence type="ECO:0000313" key="2">
    <source>
        <dbReference type="EMBL" id="EEQ44807.1"/>
    </source>
</evidence>